<proteinExistence type="predicted"/>
<protein>
    <submittedName>
        <fullName evidence="1">Uncharacterized protein</fullName>
    </submittedName>
</protein>
<keyword evidence="2" id="KW-1185">Reference proteome</keyword>
<evidence type="ECO:0000313" key="2">
    <source>
        <dbReference type="Proteomes" id="UP000322667"/>
    </source>
</evidence>
<dbReference type="Proteomes" id="UP000322667">
    <property type="component" value="Chromosome A12"/>
</dbReference>
<sequence>MTAAPPPFPVTNDARRWVRLAPFWSTSKGPTSKTRKRRREETLSPFWAPLWRQRRALRCHSRGVQVTRAVRRVRGVVRRPRLKRACDD</sequence>
<gene>
    <name evidence="1" type="ORF">ES332_A12G208700v1</name>
</gene>
<dbReference type="EMBL" id="CM017621">
    <property type="protein sequence ID" value="TYH96896.1"/>
    <property type="molecule type" value="Genomic_DNA"/>
</dbReference>
<name>A0A5D2MZ69_GOSTO</name>
<evidence type="ECO:0000313" key="1">
    <source>
        <dbReference type="EMBL" id="TYH96896.1"/>
    </source>
</evidence>
<reference evidence="1 2" key="1">
    <citation type="submission" date="2019-07" db="EMBL/GenBank/DDBJ databases">
        <title>WGS assembly of Gossypium tomentosum.</title>
        <authorList>
            <person name="Chen Z.J."/>
            <person name="Sreedasyam A."/>
            <person name="Ando A."/>
            <person name="Song Q."/>
            <person name="De L."/>
            <person name="Hulse-Kemp A."/>
            <person name="Ding M."/>
            <person name="Ye W."/>
            <person name="Kirkbride R."/>
            <person name="Jenkins J."/>
            <person name="Plott C."/>
            <person name="Lovell J."/>
            <person name="Lin Y.-M."/>
            <person name="Vaughn R."/>
            <person name="Liu B."/>
            <person name="Li W."/>
            <person name="Simpson S."/>
            <person name="Scheffler B."/>
            <person name="Saski C."/>
            <person name="Grover C."/>
            <person name="Hu G."/>
            <person name="Conover J."/>
            <person name="Carlson J."/>
            <person name="Shu S."/>
            <person name="Boston L."/>
            <person name="Williams M."/>
            <person name="Peterson D."/>
            <person name="Mcgee K."/>
            <person name="Jones D."/>
            <person name="Wendel J."/>
            <person name="Stelly D."/>
            <person name="Grimwood J."/>
            <person name="Schmutz J."/>
        </authorList>
    </citation>
    <scope>NUCLEOTIDE SEQUENCE [LARGE SCALE GENOMIC DNA]</scope>
    <source>
        <strain evidence="1">7179.01</strain>
    </source>
</reference>
<organism evidence="1 2">
    <name type="scientific">Gossypium tomentosum</name>
    <name type="common">Hawaiian cotton</name>
    <name type="synonym">Gossypium sandvicense</name>
    <dbReference type="NCBI Taxonomy" id="34277"/>
    <lineage>
        <taxon>Eukaryota</taxon>
        <taxon>Viridiplantae</taxon>
        <taxon>Streptophyta</taxon>
        <taxon>Embryophyta</taxon>
        <taxon>Tracheophyta</taxon>
        <taxon>Spermatophyta</taxon>
        <taxon>Magnoliopsida</taxon>
        <taxon>eudicotyledons</taxon>
        <taxon>Gunneridae</taxon>
        <taxon>Pentapetalae</taxon>
        <taxon>rosids</taxon>
        <taxon>malvids</taxon>
        <taxon>Malvales</taxon>
        <taxon>Malvaceae</taxon>
        <taxon>Malvoideae</taxon>
        <taxon>Gossypium</taxon>
    </lineage>
</organism>
<dbReference type="AlphaFoldDB" id="A0A5D2MZ69"/>
<accession>A0A5D2MZ69</accession>